<dbReference type="InterPro" id="IPR013783">
    <property type="entry name" value="Ig-like_fold"/>
</dbReference>
<protein>
    <submittedName>
        <fullName evidence="3">Ig-like domain repeat protein</fullName>
    </submittedName>
</protein>
<dbReference type="Pfam" id="PF12245">
    <property type="entry name" value="Big_3_2"/>
    <property type="match status" value="2"/>
</dbReference>
<evidence type="ECO:0000256" key="1">
    <source>
        <dbReference type="SAM" id="MobiDB-lite"/>
    </source>
</evidence>
<sequence length="333" mass="34228">EYALDGGAYVAYSAPVQVGTVGQHTVSYRATDKAGNTSAVKSVSFTVVAAPPKDTTAPDTSASVSGTKDASGDYVSSATVTVTASDAESGVAKIEYSLDNGAYKDYSAPVQVSTVGQHTVSYRATDKAGNTSAVKSVSFTVVAAPPQDTTPPEVSASVSGTKDASGNYVGGATVTVTASDSGSGVAATEYSLDGGPYLPYSAPVAVNRAGSHTFLYRATDKAGNTSAAKSLTLTVVDSRPPTNCPERNDRSTVFVGTVNTGIPDRVTTNGCTINELIEDHRAWTSHGAFVSSVEKLVADLRREGVVDQREAGDIKKAAGRSDVGMPHTAHTEW</sequence>
<dbReference type="PANTHER" id="PTHR24273:SF32">
    <property type="entry name" value="HYALIN"/>
    <property type="match status" value="1"/>
</dbReference>
<evidence type="ECO:0000313" key="3">
    <source>
        <dbReference type="EMBL" id="MDT0469292.1"/>
    </source>
</evidence>
<evidence type="ECO:0000259" key="2">
    <source>
        <dbReference type="Pfam" id="PF12245"/>
    </source>
</evidence>
<dbReference type="Proteomes" id="UP001183809">
    <property type="component" value="Unassembled WGS sequence"/>
</dbReference>
<feature type="region of interest" description="Disordered" evidence="1">
    <location>
        <begin position="51"/>
        <end position="70"/>
    </location>
</feature>
<dbReference type="EMBL" id="JAVREY010000102">
    <property type="protein sequence ID" value="MDT0469292.1"/>
    <property type="molecule type" value="Genomic_DNA"/>
</dbReference>
<comment type="caution">
    <text evidence="3">The sequence shown here is derived from an EMBL/GenBank/DDBJ whole genome shotgun (WGS) entry which is preliminary data.</text>
</comment>
<proteinExistence type="predicted"/>
<organism evidence="3 4">
    <name type="scientific">Streptomyces gibsoniae</name>
    <dbReference type="NCBI Taxonomy" id="3075529"/>
    <lineage>
        <taxon>Bacteria</taxon>
        <taxon>Bacillati</taxon>
        <taxon>Actinomycetota</taxon>
        <taxon>Actinomycetes</taxon>
        <taxon>Kitasatosporales</taxon>
        <taxon>Streptomycetaceae</taxon>
        <taxon>Streptomyces</taxon>
    </lineage>
</organism>
<feature type="non-terminal residue" evidence="3">
    <location>
        <position position="1"/>
    </location>
</feature>
<feature type="domain" description="Ig-like" evidence="2">
    <location>
        <begin position="59"/>
        <end position="140"/>
    </location>
</feature>
<accession>A0ABU2U7U3</accession>
<dbReference type="Gene3D" id="2.60.40.10">
    <property type="entry name" value="Immunoglobulins"/>
    <property type="match status" value="2"/>
</dbReference>
<dbReference type="PANTHER" id="PTHR24273">
    <property type="entry name" value="FI04643P-RELATED"/>
    <property type="match status" value="1"/>
</dbReference>
<dbReference type="RefSeq" id="WP_311700725.1">
    <property type="nucleotide sequence ID" value="NZ_JAVREY010000102.1"/>
</dbReference>
<reference evidence="4" key="1">
    <citation type="submission" date="2023-07" db="EMBL/GenBank/DDBJ databases">
        <title>30 novel species of actinomycetes from the DSMZ collection.</title>
        <authorList>
            <person name="Nouioui I."/>
        </authorList>
    </citation>
    <scope>NUCLEOTIDE SEQUENCE [LARGE SCALE GENOMIC DNA]</scope>
    <source>
        <strain evidence="4">DSM 41699</strain>
    </source>
</reference>
<gene>
    <name evidence="3" type="ORF">RM764_41105</name>
</gene>
<dbReference type="InterPro" id="IPR022038">
    <property type="entry name" value="Ig-like_bact"/>
</dbReference>
<feature type="domain" description="Ig-like" evidence="2">
    <location>
        <begin position="22"/>
        <end position="46"/>
    </location>
</feature>
<evidence type="ECO:0000313" key="4">
    <source>
        <dbReference type="Proteomes" id="UP001183809"/>
    </source>
</evidence>
<feature type="compositionally biased region" description="Polar residues" evidence="1">
    <location>
        <begin position="57"/>
        <end position="70"/>
    </location>
</feature>
<dbReference type="InterPro" id="IPR058094">
    <property type="entry name" value="Ig-like_OmpL47-like"/>
</dbReference>
<name>A0ABU2U7U3_9ACTN</name>
<keyword evidence="4" id="KW-1185">Reference proteome</keyword>
<dbReference type="NCBIfam" id="NF047446">
    <property type="entry name" value="barrel_OmpL47"/>
    <property type="match status" value="3"/>
</dbReference>